<feature type="compositionally biased region" description="Low complexity" evidence="9">
    <location>
        <begin position="9"/>
        <end position="19"/>
    </location>
</feature>
<evidence type="ECO:0000256" key="8">
    <source>
        <dbReference type="RuleBase" id="RU363032"/>
    </source>
</evidence>
<comment type="subcellular location">
    <subcellularLocation>
        <location evidence="1">Cell inner membrane</location>
        <topology evidence="1">Multi-pass membrane protein</topology>
    </subcellularLocation>
    <subcellularLocation>
        <location evidence="8">Cell membrane</location>
        <topology evidence="8">Multi-pass membrane protein</topology>
    </subcellularLocation>
</comment>
<evidence type="ECO:0000256" key="4">
    <source>
        <dbReference type="ARBA" id="ARBA00022519"/>
    </source>
</evidence>
<evidence type="ECO:0000259" key="10">
    <source>
        <dbReference type="PROSITE" id="PS50928"/>
    </source>
</evidence>
<evidence type="ECO:0000256" key="9">
    <source>
        <dbReference type="SAM" id="MobiDB-lite"/>
    </source>
</evidence>
<comment type="similarity">
    <text evidence="8">Belongs to the binding-protein-dependent transport system permease family.</text>
</comment>
<evidence type="ECO:0000256" key="2">
    <source>
        <dbReference type="ARBA" id="ARBA00022448"/>
    </source>
</evidence>
<dbReference type="CDD" id="cd06261">
    <property type="entry name" value="TM_PBP2"/>
    <property type="match status" value="1"/>
</dbReference>
<feature type="transmembrane region" description="Helical" evidence="8">
    <location>
        <begin position="139"/>
        <end position="157"/>
    </location>
</feature>
<feature type="region of interest" description="Disordered" evidence="9">
    <location>
        <begin position="1"/>
        <end position="80"/>
    </location>
</feature>
<feature type="compositionally biased region" description="Polar residues" evidence="9">
    <location>
        <begin position="20"/>
        <end position="43"/>
    </location>
</feature>
<dbReference type="RefSeq" id="WP_264497366.1">
    <property type="nucleotide sequence ID" value="NZ_CP109947.1"/>
</dbReference>
<dbReference type="PANTHER" id="PTHR47737:SF1">
    <property type="entry name" value="GLYCINE BETAINE_PROLINE BETAINE TRANSPORT SYSTEM PERMEASE PROTEIN PROW"/>
    <property type="match status" value="1"/>
</dbReference>
<dbReference type="InterPro" id="IPR000515">
    <property type="entry name" value="MetI-like"/>
</dbReference>
<protein>
    <submittedName>
        <fullName evidence="11">Glycine betaine/L-proline ABC transporter permease ProW</fullName>
    </submittedName>
</protein>
<keyword evidence="5 8" id="KW-0812">Transmembrane</keyword>
<dbReference type="SUPFAM" id="SSF161098">
    <property type="entry name" value="MetI-like"/>
    <property type="match status" value="1"/>
</dbReference>
<sequence length="394" mass="41887">MNKSTNPWDTTAAADETTAQSDPWATSTQNAPTPDNAAQSDPWATTTATHDAASSGSDAWASAPADAAHQAAQSGSDWLNSAAPTTPEHFNLLDPFKDTLIPLDSWVTQGIDWVVLHFRPLFQSVRVPVDFILSGFQQFLLGMPAPIAILLFSLIAWQMSSLGMGVATLLSLIAIGAIGAWSQAMITLALVLTALFFCVIIGLPIGIWLARSERAAKFIRPLLDAMQTTPAFVYLVPIVMLFGIGNVPGVVVTIIFALPPIIRLTILGIRQVPADLIEAAESFGASPRQMLFKVQLPLAMPTIMAGVNQTLMLALSMVVIASMIAVGGLGQMVLRGIGRLDMGLAAVGGVGIVILAIILDRLTQSLGRDRRSKGNKSWYASGPIGLLTRPFIKP</sequence>
<evidence type="ECO:0000313" key="12">
    <source>
        <dbReference type="Proteomes" id="UP001379444"/>
    </source>
</evidence>
<feature type="transmembrane region" description="Helical" evidence="8">
    <location>
        <begin position="231"/>
        <end position="258"/>
    </location>
</feature>
<keyword evidence="3" id="KW-1003">Cell membrane</keyword>
<feature type="transmembrane region" description="Helical" evidence="8">
    <location>
        <begin position="310"/>
        <end position="330"/>
    </location>
</feature>
<feature type="domain" description="ABC transmembrane type-1" evidence="10">
    <location>
        <begin position="184"/>
        <end position="363"/>
    </location>
</feature>
<evidence type="ECO:0000256" key="6">
    <source>
        <dbReference type="ARBA" id="ARBA00022989"/>
    </source>
</evidence>
<evidence type="ECO:0000256" key="3">
    <source>
        <dbReference type="ARBA" id="ARBA00022475"/>
    </source>
</evidence>
<feature type="transmembrane region" description="Helical" evidence="8">
    <location>
        <begin position="163"/>
        <end position="181"/>
    </location>
</feature>
<proteinExistence type="inferred from homology"/>
<accession>A0ABZ2GAK1</accession>
<keyword evidence="7 8" id="KW-0472">Membrane</keyword>
<keyword evidence="6 8" id="KW-1133">Transmembrane helix</keyword>
<feature type="transmembrane region" description="Helical" evidence="8">
    <location>
        <begin position="188"/>
        <end position="211"/>
    </location>
</feature>
<dbReference type="EMBL" id="CP125967">
    <property type="protein sequence ID" value="WWO38621.1"/>
    <property type="molecule type" value="Genomic_DNA"/>
</dbReference>
<feature type="compositionally biased region" description="Low complexity" evidence="9">
    <location>
        <begin position="44"/>
        <end position="77"/>
    </location>
</feature>
<keyword evidence="12" id="KW-1185">Reference proteome</keyword>
<feature type="transmembrane region" description="Helical" evidence="8">
    <location>
        <begin position="342"/>
        <end position="363"/>
    </location>
</feature>
<evidence type="ECO:0000256" key="1">
    <source>
        <dbReference type="ARBA" id="ARBA00004429"/>
    </source>
</evidence>
<keyword evidence="4" id="KW-0997">Cell inner membrane</keyword>
<dbReference type="NCBIfam" id="NF008196">
    <property type="entry name" value="PRK10952.1"/>
    <property type="match status" value="1"/>
</dbReference>
<keyword evidence="2 8" id="KW-0813">Transport</keyword>
<dbReference type="InterPro" id="IPR035906">
    <property type="entry name" value="MetI-like_sf"/>
</dbReference>
<evidence type="ECO:0000256" key="7">
    <source>
        <dbReference type="ARBA" id="ARBA00023136"/>
    </source>
</evidence>
<dbReference type="Pfam" id="PF00528">
    <property type="entry name" value="BPD_transp_1"/>
    <property type="match status" value="1"/>
</dbReference>
<dbReference type="Proteomes" id="UP001379444">
    <property type="component" value="Chromosome"/>
</dbReference>
<dbReference type="PANTHER" id="PTHR47737">
    <property type="entry name" value="GLYCINE BETAINE/PROLINE BETAINE TRANSPORT SYSTEM PERMEASE PROTEIN PROW"/>
    <property type="match status" value="1"/>
</dbReference>
<dbReference type="PROSITE" id="PS50928">
    <property type="entry name" value="ABC_TM1"/>
    <property type="match status" value="1"/>
</dbReference>
<dbReference type="Gene3D" id="1.10.3720.10">
    <property type="entry name" value="MetI-like"/>
    <property type="match status" value="1"/>
</dbReference>
<organism evidence="11 12">
    <name type="scientific">Pectobacterium cacticida</name>
    <dbReference type="NCBI Taxonomy" id="69221"/>
    <lineage>
        <taxon>Bacteria</taxon>
        <taxon>Pseudomonadati</taxon>
        <taxon>Pseudomonadota</taxon>
        <taxon>Gammaproteobacteria</taxon>
        <taxon>Enterobacterales</taxon>
        <taxon>Pectobacteriaceae</taxon>
        <taxon>Pectobacterium</taxon>
    </lineage>
</organism>
<name>A0ABZ2GAK1_9GAMM</name>
<evidence type="ECO:0000313" key="11">
    <source>
        <dbReference type="EMBL" id="WWO38621.1"/>
    </source>
</evidence>
<reference evidence="11 12" key="1">
    <citation type="journal article" date="2024" name="Front. Plant Sci.">
        <title>Comprehensive phenomic and genomic studies of the species, Pectobacterium cacticida and proposal for reclassification as Alcorniella cacticida comb. nov.</title>
        <authorList>
            <person name="Jonca J."/>
            <person name="Pirhonen M."/>
            <person name="Waleron M.M."/>
            <person name="Gawor J."/>
            <person name="Mrozik A."/>
            <person name="Smoktunowicz M."/>
            <person name="Waleron K."/>
            <person name="Waleron M."/>
        </authorList>
    </citation>
    <scope>NUCLEOTIDE SEQUENCE [LARGE SCALE GENOMIC DNA]</scope>
    <source>
        <strain evidence="11 12">DPMP6</strain>
    </source>
</reference>
<gene>
    <name evidence="11" type="primary">proW</name>
    <name evidence="11" type="ORF">QNA12_00840</name>
</gene>
<evidence type="ECO:0000256" key="5">
    <source>
        <dbReference type="ARBA" id="ARBA00022692"/>
    </source>
</evidence>